<evidence type="ECO:0000313" key="4">
    <source>
        <dbReference type="RefSeq" id="XP_065676500.1"/>
    </source>
</evidence>
<dbReference type="RefSeq" id="XP_065676499.1">
    <property type="nucleotide sequence ID" value="XM_065820427.1"/>
</dbReference>
<evidence type="ECO:0000313" key="2">
    <source>
        <dbReference type="RefSeq" id="XP_065676498.1"/>
    </source>
</evidence>
<evidence type="ECO:0000313" key="1">
    <source>
        <dbReference type="Proteomes" id="UP001652625"/>
    </source>
</evidence>
<reference evidence="2 3" key="1">
    <citation type="submission" date="2025-05" db="UniProtKB">
        <authorList>
            <consortium name="RefSeq"/>
        </authorList>
    </citation>
    <scope>IDENTIFICATION</scope>
</reference>
<evidence type="ECO:0000313" key="3">
    <source>
        <dbReference type="RefSeq" id="XP_065676499.1"/>
    </source>
</evidence>
<dbReference type="RefSeq" id="XP_065676498.1">
    <property type="nucleotide sequence ID" value="XM_065820426.1"/>
</dbReference>
<dbReference type="RefSeq" id="XP_065676500.1">
    <property type="nucleotide sequence ID" value="XM_065820428.1"/>
</dbReference>
<name>A0ABM4DPJ4_HYDVU</name>
<keyword evidence="1" id="KW-1185">Reference proteome</keyword>
<gene>
    <name evidence="2 3 4" type="primary">LOC136092362</name>
</gene>
<dbReference type="GeneID" id="136092362"/>
<accession>A0ABM4DPJ4</accession>
<dbReference type="Proteomes" id="UP001652625">
    <property type="component" value="Chromosome 15"/>
</dbReference>
<organism evidence="1 3">
    <name type="scientific">Hydra vulgaris</name>
    <name type="common">Hydra</name>
    <name type="synonym">Hydra attenuata</name>
    <dbReference type="NCBI Taxonomy" id="6087"/>
    <lineage>
        <taxon>Eukaryota</taxon>
        <taxon>Metazoa</taxon>
        <taxon>Cnidaria</taxon>
        <taxon>Hydrozoa</taxon>
        <taxon>Hydroidolina</taxon>
        <taxon>Anthoathecata</taxon>
        <taxon>Aplanulata</taxon>
        <taxon>Hydridae</taxon>
        <taxon>Hydra</taxon>
    </lineage>
</organism>
<protein>
    <submittedName>
        <fullName evidence="2 3">Uncharacterized protein LOC136092362</fullName>
    </submittedName>
</protein>
<proteinExistence type="predicted"/>
<sequence length="133" mass="14425">MAPSSSKQVVPLASVPVDLSSSVNTVPLSSERIVQISSVPVVPPLPTQTVPSSSASTEPTYEDYVKYKSRYPGPLTNASFLRWLRNNGEDKPSFKWSRPPYLGGGTFCPLVTKDEGAEEAEAEVEVAKEVRVE</sequence>